<organism evidence="9 10">
    <name type="scientific">Sphaerochaeta halotolerans</name>
    <dbReference type="NCBI Taxonomy" id="2293840"/>
    <lineage>
        <taxon>Bacteria</taxon>
        <taxon>Pseudomonadati</taxon>
        <taxon>Spirochaetota</taxon>
        <taxon>Spirochaetia</taxon>
        <taxon>Spirochaetales</taxon>
        <taxon>Sphaerochaetaceae</taxon>
        <taxon>Sphaerochaeta</taxon>
    </lineage>
</organism>
<dbReference type="RefSeq" id="WP_117330796.1">
    <property type="nucleotide sequence ID" value="NZ_QUWK01000009.1"/>
</dbReference>
<evidence type="ECO:0000313" key="9">
    <source>
        <dbReference type="EMBL" id="RFU94458.1"/>
    </source>
</evidence>
<dbReference type="CDD" id="cd06261">
    <property type="entry name" value="TM_PBP2"/>
    <property type="match status" value="1"/>
</dbReference>
<keyword evidence="3" id="KW-1003">Cell membrane</keyword>
<dbReference type="Proteomes" id="UP000264002">
    <property type="component" value="Unassembled WGS sequence"/>
</dbReference>
<evidence type="ECO:0000313" key="10">
    <source>
        <dbReference type="Proteomes" id="UP000264002"/>
    </source>
</evidence>
<feature type="domain" description="ABC transmembrane type-1" evidence="8">
    <location>
        <begin position="141"/>
        <end position="356"/>
    </location>
</feature>
<sequence>MTTIERQDKPTSSLIKLGRIAFSVLVLVGVLFVLWVGFIFLRDSNASQGIIAIIAIVWGVGGIALLFWVADWVVNRTSTATAKRLQPFIFVGPALIILAWYLFIPTVRSLYLSFFDAQSKNFVGLANYVFAFTDSKMRESFTNNLLWLVIGTGGAVGFGLIIALLTDRVKMEKVFKSIIFMPMAISFVGAGVIWRFIYSYKPAGEDQIGLLNAIVTFFGGEPQAWFTMPFWNNIFLIAILVWLQTGYAMVIISSALKGVPSTIIEAGRIDGAGEFRIIRSIIIPFIAPTLVTVSTTIIIITLKIFDIVFTMTNGNYGTEVIASMQYKQMFRFYHYGRGSAIAIVLVLAVIPVMWYNLHQFSKREGF</sequence>
<comment type="caution">
    <text evidence="9">The sequence shown here is derived from an EMBL/GenBank/DDBJ whole genome shotgun (WGS) entry which is preliminary data.</text>
</comment>
<reference evidence="10" key="1">
    <citation type="submission" date="2018-08" db="EMBL/GenBank/DDBJ databases">
        <authorList>
            <person name="Grouzdev D.S."/>
            <person name="Krutkina M.S."/>
        </authorList>
    </citation>
    <scope>NUCLEOTIDE SEQUENCE [LARGE SCALE GENOMIC DNA]</scope>
    <source>
        <strain evidence="10">4-11</strain>
    </source>
</reference>
<evidence type="ECO:0000256" key="2">
    <source>
        <dbReference type="ARBA" id="ARBA00022448"/>
    </source>
</evidence>
<keyword evidence="5 7" id="KW-1133">Transmembrane helix</keyword>
<feature type="transmembrane region" description="Helical" evidence="7">
    <location>
        <begin position="145"/>
        <end position="166"/>
    </location>
</feature>
<keyword evidence="2 7" id="KW-0813">Transport</keyword>
<dbReference type="GO" id="GO:0055085">
    <property type="term" value="P:transmembrane transport"/>
    <property type="evidence" value="ECO:0007669"/>
    <property type="project" value="InterPro"/>
</dbReference>
<dbReference type="Pfam" id="PF00528">
    <property type="entry name" value="BPD_transp_1"/>
    <property type="match status" value="1"/>
</dbReference>
<dbReference type="InterPro" id="IPR051393">
    <property type="entry name" value="ABC_transporter_permease"/>
</dbReference>
<evidence type="ECO:0000256" key="4">
    <source>
        <dbReference type="ARBA" id="ARBA00022692"/>
    </source>
</evidence>
<dbReference type="PROSITE" id="PS50928">
    <property type="entry name" value="ABC_TM1"/>
    <property type="match status" value="1"/>
</dbReference>
<feature type="transmembrane region" description="Helical" evidence="7">
    <location>
        <begin position="277"/>
        <end position="305"/>
    </location>
</feature>
<evidence type="ECO:0000256" key="5">
    <source>
        <dbReference type="ARBA" id="ARBA00022989"/>
    </source>
</evidence>
<feature type="transmembrane region" description="Helical" evidence="7">
    <location>
        <begin position="85"/>
        <end position="104"/>
    </location>
</feature>
<dbReference type="Gene3D" id="1.10.3720.10">
    <property type="entry name" value="MetI-like"/>
    <property type="match status" value="1"/>
</dbReference>
<dbReference type="GO" id="GO:0005886">
    <property type="term" value="C:plasma membrane"/>
    <property type="evidence" value="ECO:0007669"/>
    <property type="project" value="UniProtKB-SubCell"/>
</dbReference>
<keyword evidence="4 7" id="KW-0812">Transmembrane</keyword>
<keyword evidence="10" id="KW-1185">Reference proteome</keyword>
<proteinExistence type="inferred from homology"/>
<dbReference type="InterPro" id="IPR035906">
    <property type="entry name" value="MetI-like_sf"/>
</dbReference>
<evidence type="ECO:0000259" key="8">
    <source>
        <dbReference type="PROSITE" id="PS50928"/>
    </source>
</evidence>
<feature type="transmembrane region" description="Helical" evidence="7">
    <location>
        <begin position="20"/>
        <end position="41"/>
    </location>
</feature>
<evidence type="ECO:0000256" key="6">
    <source>
        <dbReference type="ARBA" id="ARBA00023136"/>
    </source>
</evidence>
<evidence type="ECO:0000256" key="1">
    <source>
        <dbReference type="ARBA" id="ARBA00004651"/>
    </source>
</evidence>
<feature type="transmembrane region" description="Helical" evidence="7">
    <location>
        <begin position="47"/>
        <end position="73"/>
    </location>
</feature>
<protein>
    <submittedName>
        <fullName evidence="9">Sugar ABC transporter permease</fullName>
    </submittedName>
</protein>
<dbReference type="InterPro" id="IPR000515">
    <property type="entry name" value="MetI-like"/>
</dbReference>
<dbReference type="AlphaFoldDB" id="A0A372MGE7"/>
<feature type="transmembrane region" description="Helical" evidence="7">
    <location>
        <begin position="178"/>
        <end position="197"/>
    </location>
</feature>
<accession>A0A372MGE7</accession>
<dbReference type="EMBL" id="QUWK01000009">
    <property type="protein sequence ID" value="RFU94458.1"/>
    <property type="molecule type" value="Genomic_DNA"/>
</dbReference>
<comment type="similarity">
    <text evidence="7">Belongs to the binding-protein-dependent transport system permease family.</text>
</comment>
<name>A0A372MGE7_9SPIR</name>
<dbReference type="SUPFAM" id="SSF161098">
    <property type="entry name" value="MetI-like"/>
    <property type="match status" value="1"/>
</dbReference>
<evidence type="ECO:0000256" key="7">
    <source>
        <dbReference type="RuleBase" id="RU363032"/>
    </source>
</evidence>
<reference evidence="9 10" key="2">
    <citation type="submission" date="2018-09" db="EMBL/GenBank/DDBJ databases">
        <title>Genome of Sphaerochaeta halotolerans strain 4-11.</title>
        <authorList>
            <person name="Nazina T.N."/>
            <person name="Sokolova D.S."/>
        </authorList>
    </citation>
    <scope>NUCLEOTIDE SEQUENCE [LARGE SCALE GENOMIC DNA]</scope>
    <source>
        <strain evidence="9 10">4-11</strain>
    </source>
</reference>
<dbReference type="PANTHER" id="PTHR30193">
    <property type="entry name" value="ABC TRANSPORTER PERMEASE PROTEIN"/>
    <property type="match status" value="1"/>
</dbReference>
<comment type="subcellular location">
    <subcellularLocation>
        <location evidence="1 7">Cell membrane</location>
        <topology evidence="1 7">Multi-pass membrane protein</topology>
    </subcellularLocation>
</comment>
<feature type="transmembrane region" description="Helical" evidence="7">
    <location>
        <begin position="339"/>
        <end position="357"/>
    </location>
</feature>
<keyword evidence="6 7" id="KW-0472">Membrane</keyword>
<dbReference type="PANTHER" id="PTHR30193:SF18">
    <property type="entry name" value="OSMOPROTECTIVE COMPOUNDS UPTAKE PERMEASE PROTEIN GGTC"/>
    <property type="match status" value="1"/>
</dbReference>
<feature type="transmembrane region" description="Helical" evidence="7">
    <location>
        <begin position="234"/>
        <end position="256"/>
    </location>
</feature>
<evidence type="ECO:0000256" key="3">
    <source>
        <dbReference type="ARBA" id="ARBA00022475"/>
    </source>
</evidence>
<gene>
    <name evidence="9" type="ORF">DYP60_09680</name>
</gene>